<proteinExistence type="predicted"/>
<accession>A0ACA9SQN4</accession>
<dbReference type="Proteomes" id="UP000789920">
    <property type="component" value="Unassembled WGS sequence"/>
</dbReference>
<feature type="non-terminal residue" evidence="1">
    <location>
        <position position="1"/>
    </location>
</feature>
<reference evidence="1" key="1">
    <citation type="submission" date="2021-06" db="EMBL/GenBank/DDBJ databases">
        <authorList>
            <person name="Kallberg Y."/>
            <person name="Tangrot J."/>
            <person name="Rosling A."/>
        </authorList>
    </citation>
    <scope>NUCLEOTIDE SEQUENCE</scope>
    <source>
        <strain evidence="1">MA461A</strain>
    </source>
</reference>
<protein>
    <submittedName>
        <fullName evidence="1">28832_t:CDS:1</fullName>
    </submittedName>
</protein>
<dbReference type="EMBL" id="CAJVQC010147004">
    <property type="protein sequence ID" value="CAG8845500.1"/>
    <property type="molecule type" value="Genomic_DNA"/>
</dbReference>
<sequence length="65" mass="7697">VYDRADNLYNNFGGVHKEYRELGRFSQELKNEAFALNEKKQDLKVKLGEIYKRGFNNGIYFCNET</sequence>
<organism evidence="1 2">
    <name type="scientific">Racocetra persica</name>
    <dbReference type="NCBI Taxonomy" id="160502"/>
    <lineage>
        <taxon>Eukaryota</taxon>
        <taxon>Fungi</taxon>
        <taxon>Fungi incertae sedis</taxon>
        <taxon>Mucoromycota</taxon>
        <taxon>Glomeromycotina</taxon>
        <taxon>Glomeromycetes</taxon>
        <taxon>Diversisporales</taxon>
        <taxon>Gigasporaceae</taxon>
        <taxon>Racocetra</taxon>
    </lineage>
</organism>
<gene>
    <name evidence="1" type="ORF">RPERSI_LOCUS33694</name>
</gene>
<feature type="non-terminal residue" evidence="1">
    <location>
        <position position="65"/>
    </location>
</feature>
<evidence type="ECO:0000313" key="2">
    <source>
        <dbReference type="Proteomes" id="UP000789920"/>
    </source>
</evidence>
<comment type="caution">
    <text evidence="1">The sequence shown here is derived from an EMBL/GenBank/DDBJ whole genome shotgun (WGS) entry which is preliminary data.</text>
</comment>
<evidence type="ECO:0000313" key="1">
    <source>
        <dbReference type="EMBL" id="CAG8845500.1"/>
    </source>
</evidence>
<keyword evidence="2" id="KW-1185">Reference proteome</keyword>
<name>A0ACA9SQN4_9GLOM</name>